<dbReference type="EMBL" id="JACJIP010000016">
    <property type="protein sequence ID" value="MBA9086236.1"/>
    <property type="molecule type" value="Genomic_DNA"/>
</dbReference>
<gene>
    <name evidence="1" type="ORF">FHR92_002709</name>
</gene>
<sequence>MAYLVLAYPKLSKEDYTWIQEFRKLHDEQYYEVVEPHFTIVFPTFGKSIDDFIKEVEKQSRDFISFDFSIRCAVINKDSFSDDWHVFLTPDQGHSNVVKLHDKLYSDFLLDTLFMELQFVPHIGVANSKDKWKCKKLVDEFNGSNKIVNGRVESIDIVSFEDNKVDHIKKISLV</sequence>
<reference evidence="1 2" key="1">
    <citation type="submission" date="2020-08" db="EMBL/GenBank/DDBJ databases">
        <title>Genomic Encyclopedia of Type Strains, Phase III (KMG-III): the genomes of soil and plant-associated and newly described type strains.</title>
        <authorList>
            <person name="Whitman W."/>
        </authorList>
    </citation>
    <scope>NUCLEOTIDE SEQUENCE [LARGE SCALE GENOMIC DNA]</scope>
    <source>
        <strain evidence="1 2">CECT 8693</strain>
    </source>
</reference>
<comment type="caution">
    <text evidence="1">The sequence shown here is derived from an EMBL/GenBank/DDBJ whole genome shotgun (WGS) entry which is preliminary data.</text>
</comment>
<dbReference type="SUPFAM" id="SSF55144">
    <property type="entry name" value="LigT-like"/>
    <property type="match status" value="1"/>
</dbReference>
<evidence type="ECO:0000313" key="1">
    <source>
        <dbReference type="EMBL" id="MBA9086236.1"/>
    </source>
</evidence>
<name>A0A7W3SU11_9BACL</name>
<dbReference type="InterPro" id="IPR009097">
    <property type="entry name" value="Cyclic_Pdiesterase"/>
</dbReference>
<proteinExistence type="predicted"/>
<dbReference type="RefSeq" id="WP_182536237.1">
    <property type="nucleotide sequence ID" value="NZ_JACJIP010000016.1"/>
</dbReference>
<organism evidence="1 2">
    <name type="scientific">Fontibacillus solani</name>
    <dbReference type="NCBI Taxonomy" id="1572857"/>
    <lineage>
        <taxon>Bacteria</taxon>
        <taxon>Bacillati</taxon>
        <taxon>Bacillota</taxon>
        <taxon>Bacilli</taxon>
        <taxon>Bacillales</taxon>
        <taxon>Paenibacillaceae</taxon>
        <taxon>Fontibacillus</taxon>
    </lineage>
</organism>
<evidence type="ECO:0000313" key="2">
    <source>
        <dbReference type="Proteomes" id="UP000567067"/>
    </source>
</evidence>
<dbReference type="AlphaFoldDB" id="A0A7W3SU11"/>
<protein>
    <submittedName>
        <fullName evidence="1">2'-5' RNA ligase</fullName>
    </submittedName>
</protein>
<dbReference type="Pfam" id="PF13563">
    <property type="entry name" value="2_5_RNA_ligase2"/>
    <property type="match status" value="1"/>
</dbReference>
<accession>A0A7W3SU11</accession>
<dbReference type="Gene3D" id="3.90.1140.10">
    <property type="entry name" value="Cyclic phosphodiesterase"/>
    <property type="match status" value="1"/>
</dbReference>
<dbReference type="Proteomes" id="UP000567067">
    <property type="component" value="Unassembled WGS sequence"/>
</dbReference>
<keyword evidence="2" id="KW-1185">Reference proteome</keyword>
<keyword evidence="1" id="KW-0436">Ligase</keyword>
<dbReference type="GO" id="GO:0016874">
    <property type="term" value="F:ligase activity"/>
    <property type="evidence" value="ECO:0007669"/>
    <property type="project" value="UniProtKB-KW"/>
</dbReference>